<feature type="binding site" evidence="10">
    <location>
        <position position="377"/>
    </location>
    <ligand>
        <name>substrate</name>
    </ligand>
</feature>
<evidence type="ECO:0000313" key="14">
    <source>
        <dbReference type="Proteomes" id="UP000604273"/>
    </source>
</evidence>
<evidence type="ECO:0000313" key="13">
    <source>
        <dbReference type="EMBL" id="KAF4953390.1"/>
    </source>
</evidence>
<evidence type="ECO:0000256" key="9">
    <source>
        <dbReference type="PIRSR" id="PIRSR610347-1"/>
    </source>
</evidence>
<evidence type="ECO:0000256" key="6">
    <source>
        <dbReference type="ARBA" id="ARBA00022839"/>
    </source>
</evidence>
<dbReference type="InterPro" id="IPR010347">
    <property type="entry name" value="Tdp1"/>
</dbReference>
<dbReference type="AlphaFoldDB" id="A0A8H4WX84"/>
<feature type="site" description="Interaction with DNA" evidence="11">
    <location>
        <position position="398"/>
    </location>
</feature>
<dbReference type="CDD" id="cd09194">
    <property type="entry name" value="PLDc_yTdp1_1"/>
    <property type="match status" value="1"/>
</dbReference>
<evidence type="ECO:0000256" key="11">
    <source>
        <dbReference type="PIRSR" id="PIRSR610347-3"/>
    </source>
</evidence>
<evidence type="ECO:0000256" key="7">
    <source>
        <dbReference type="ARBA" id="ARBA00023204"/>
    </source>
</evidence>
<dbReference type="Proteomes" id="UP000604273">
    <property type="component" value="Unassembled WGS sequence"/>
</dbReference>
<dbReference type="GO" id="GO:0017005">
    <property type="term" value="F:3'-tyrosyl-DNA phosphodiesterase activity"/>
    <property type="evidence" value="ECO:0007669"/>
    <property type="project" value="TreeGrafter"/>
</dbReference>
<evidence type="ECO:0000256" key="3">
    <source>
        <dbReference type="ARBA" id="ARBA00022722"/>
    </source>
</evidence>
<dbReference type="GO" id="GO:0003697">
    <property type="term" value="F:single-stranded DNA binding"/>
    <property type="evidence" value="ECO:0007669"/>
    <property type="project" value="TreeGrafter"/>
</dbReference>
<feature type="region of interest" description="Disordered" evidence="12">
    <location>
        <begin position="1"/>
        <end position="36"/>
    </location>
</feature>
<accession>A0A8H4WX84</accession>
<feature type="active site" description="Proton donor/acceptor" evidence="9">
    <location>
        <position position="375"/>
    </location>
</feature>
<organism evidence="13 14">
    <name type="scientific">Fusarium gaditjirri</name>
    <dbReference type="NCBI Taxonomy" id="282569"/>
    <lineage>
        <taxon>Eukaryota</taxon>
        <taxon>Fungi</taxon>
        <taxon>Dikarya</taxon>
        <taxon>Ascomycota</taxon>
        <taxon>Pezizomycotina</taxon>
        <taxon>Sordariomycetes</taxon>
        <taxon>Hypocreomycetidae</taxon>
        <taxon>Hypocreales</taxon>
        <taxon>Nectriaceae</taxon>
        <taxon>Fusarium</taxon>
        <taxon>Fusarium nisikadoi species complex</taxon>
    </lineage>
</organism>
<evidence type="ECO:0000256" key="12">
    <source>
        <dbReference type="SAM" id="MobiDB-lite"/>
    </source>
</evidence>
<dbReference type="GO" id="GO:0005634">
    <property type="term" value="C:nucleus"/>
    <property type="evidence" value="ECO:0007669"/>
    <property type="project" value="UniProtKB-SubCell"/>
</dbReference>
<dbReference type="Pfam" id="PF06087">
    <property type="entry name" value="Tyr-DNA_phospho"/>
    <property type="match status" value="1"/>
</dbReference>
<comment type="similarity">
    <text evidence="2">Belongs to the tyrosyl-DNA phosphodiesterase family.</text>
</comment>
<gene>
    <name evidence="13" type="ORF">FGADI_6027</name>
</gene>
<dbReference type="EMBL" id="JABFAI010000137">
    <property type="protein sequence ID" value="KAF4953390.1"/>
    <property type="molecule type" value="Genomic_DNA"/>
</dbReference>
<evidence type="ECO:0008006" key="15">
    <source>
        <dbReference type="Google" id="ProtNLM"/>
    </source>
</evidence>
<keyword evidence="8" id="KW-0539">Nucleus</keyword>
<sequence>MNRPVKRQRMEEPDAQTPESLQRSISPPKKRDRKSTVVKSPWQLTWIRDLPEGDNQDAVTLKDLLSDPLISECWEFNFLHDIPFLMSSFDPDTRHLVKVHLVHGFWKREDANRIALENAASEFENVKIHIAPMPEMFGTHHSKMIILFRHDGTAQVIIHTANLIPKDWTNMTNGVWKSPLLPKLSGTQSIQASPEDHSVGSGQRFKIDLLNYLRAYDRRIKAALVASVPGKHDAKDMSETSWGWAALERCLQHVPCQDHGDSDIVVQVSSIATLGSKDDWLQKSLFEPLTRSKNPGLGRPRFKVVFPTADEVRRSLDGYASGGSIHTKIQSPQQAKQLEYLRTIFHHWANDSSRGAQLPEDTPLRDSGRKRAAPHIKTYIRSNKSSIDWGLLTSANISKQAWGEAARPTGEMRIASWEIGVLVWPELIEQDSIMVGTFKTDMPENTQSTGEKDGCKSIVGLRMPYNTPLQRYATEEIPWVASMSHTEPDWAGRTWI</sequence>
<keyword evidence="5" id="KW-0378">Hydrolase</keyword>
<keyword evidence="4" id="KW-0227">DNA damage</keyword>
<comment type="subcellular location">
    <subcellularLocation>
        <location evidence="1">Nucleus</location>
    </subcellularLocation>
</comment>
<dbReference type="GO" id="GO:0004527">
    <property type="term" value="F:exonuclease activity"/>
    <property type="evidence" value="ECO:0007669"/>
    <property type="project" value="UniProtKB-KW"/>
</dbReference>
<dbReference type="PANTHER" id="PTHR12415">
    <property type="entry name" value="TYROSYL-DNA PHOSPHODIESTERASE 1"/>
    <property type="match status" value="1"/>
</dbReference>
<keyword evidence="6" id="KW-0269">Exonuclease</keyword>
<keyword evidence="3" id="KW-0540">Nuclease</keyword>
<reference evidence="13" key="2">
    <citation type="submission" date="2020-05" db="EMBL/GenBank/DDBJ databases">
        <authorList>
            <person name="Kim H.-S."/>
            <person name="Proctor R.H."/>
            <person name="Brown D.W."/>
        </authorList>
    </citation>
    <scope>NUCLEOTIDE SEQUENCE</scope>
    <source>
        <strain evidence="13">NRRL 45417</strain>
    </source>
</reference>
<feature type="binding site" evidence="10">
    <location>
        <position position="143"/>
    </location>
    <ligand>
        <name>substrate</name>
    </ligand>
</feature>
<feature type="active site" description="Nucleophile" evidence="9">
    <location>
        <position position="141"/>
    </location>
</feature>
<dbReference type="CDD" id="cd09123">
    <property type="entry name" value="PLDc_Tdp1_2"/>
    <property type="match status" value="1"/>
</dbReference>
<dbReference type="SUPFAM" id="SSF56024">
    <property type="entry name" value="Phospholipase D/nuclease"/>
    <property type="match status" value="2"/>
</dbReference>
<evidence type="ECO:0000256" key="5">
    <source>
        <dbReference type="ARBA" id="ARBA00022801"/>
    </source>
</evidence>
<name>A0A8H4WX84_9HYPO</name>
<evidence type="ECO:0000256" key="1">
    <source>
        <dbReference type="ARBA" id="ARBA00004123"/>
    </source>
</evidence>
<protein>
    <recommendedName>
        <fullName evidence="15">TDP1 Tyr-DNA phosphodiesterase</fullName>
    </recommendedName>
</protein>
<evidence type="ECO:0000256" key="4">
    <source>
        <dbReference type="ARBA" id="ARBA00022763"/>
    </source>
</evidence>
<dbReference type="Gene3D" id="3.30.870.10">
    <property type="entry name" value="Endonuclease Chain A"/>
    <property type="match status" value="1"/>
</dbReference>
<dbReference type="FunFam" id="3.30.870.10:FF:000038">
    <property type="entry name" value="Probable tyrosyl-DNA phosphodiesterase"/>
    <property type="match status" value="1"/>
</dbReference>
<dbReference type="GO" id="GO:0006281">
    <property type="term" value="P:DNA repair"/>
    <property type="evidence" value="ECO:0007669"/>
    <property type="project" value="UniProtKB-KW"/>
</dbReference>
<dbReference type="OrthoDB" id="47785at2759"/>
<evidence type="ECO:0000256" key="2">
    <source>
        <dbReference type="ARBA" id="ARBA00010205"/>
    </source>
</evidence>
<proteinExistence type="inferred from homology"/>
<keyword evidence="7" id="KW-0234">DNA repair</keyword>
<reference evidence="13" key="1">
    <citation type="journal article" date="2020" name="BMC Genomics">
        <title>Correction to: Identification and distribution of gene clusters required for synthesis of sphingolipid metabolism inhibitors in diverse species of the filamentous fungus Fusarium.</title>
        <authorList>
            <person name="Kim H.S."/>
            <person name="Lohmar J.M."/>
            <person name="Busman M."/>
            <person name="Brown D.W."/>
            <person name="Naumann T.A."/>
            <person name="Divon H.H."/>
            <person name="Lysoe E."/>
            <person name="Uhlig S."/>
            <person name="Proctor R.H."/>
        </authorList>
    </citation>
    <scope>NUCLEOTIDE SEQUENCE</scope>
    <source>
        <strain evidence="13">NRRL 45417</strain>
    </source>
</reference>
<dbReference type="PANTHER" id="PTHR12415:SF0">
    <property type="entry name" value="TYROSYL-DNA PHOSPHODIESTERASE 1"/>
    <property type="match status" value="1"/>
</dbReference>
<evidence type="ECO:0000256" key="10">
    <source>
        <dbReference type="PIRSR" id="PIRSR610347-2"/>
    </source>
</evidence>
<keyword evidence="14" id="KW-1185">Reference proteome</keyword>
<comment type="caution">
    <text evidence="13">The sequence shown here is derived from an EMBL/GenBank/DDBJ whole genome shotgun (WGS) entry which is preliminary data.</text>
</comment>
<evidence type="ECO:0000256" key="8">
    <source>
        <dbReference type="ARBA" id="ARBA00023242"/>
    </source>
</evidence>
<dbReference type="GO" id="GO:0003690">
    <property type="term" value="F:double-stranded DNA binding"/>
    <property type="evidence" value="ECO:0007669"/>
    <property type="project" value="TreeGrafter"/>
</dbReference>